<keyword evidence="2" id="KW-0472">Membrane</keyword>
<feature type="transmembrane region" description="Helical" evidence="2">
    <location>
        <begin position="15"/>
        <end position="32"/>
    </location>
</feature>
<keyword evidence="4" id="KW-1185">Reference proteome</keyword>
<protein>
    <submittedName>
        <fullName evidence="3">Uncharacterized protein</fullName>
    </submittedName>
</protein>
<keyword evidence="2" id="KW-1133">Transmembrane helix</keyword>
<evidence type="ECO:0000313" key="4">
    <source>
        <dbReference type="Proteomes" id="UP000681075"/>
    </source>
</evidence>
<feature type="transmembrane region" description="Helical" evidence="2">
    <location>
        <begin position="221"/>
        <end position="238"/>
    </location>
</feature>
<feature type="transmembrane region" description="Helical" evidence="2">
    <location>
        <begin position="117"/>
        <end position="135"/>
    </location>
</feature>
<dbReference type="AlphaFoldDB" id="A0A8S8XD46"/>
<sequence>MSTPALRHDRETDGAWIWIVCIALSLALGARASEAWSVRFGTGDEIWQAWIRITDQLWPASFDIARGTGRIYFLLYIPTSALVTSLRSDVVFNLLNVGSFVLGPLVLGLSFRRYVGLAPVLLALLLHAVLFAQLPQLPPMAYPVVKYYPLLVVGLAIFTLQAWLERGGVWRFLLLASLIALSLFQYESITVAAIVLLGFALLAERASGRTARGDERWRGAVALYLGLIAAYGAAYLGFRAAFPSVYAGNSFAPFVPAKIAQVVGTFGIGGTAPFTLLEPLGLMMQEPLLGATWFETIPLPYEAMRRDLQFTDVAIAVAAFFGVVACLARPVHLPGALFWLALATALALFVGANLLHALSVQYQAWVDARPTWIGSRYSLIALILAATALLVAIRSPLGPLPAFLFTLFVAVAVAAGALLTASNNRVVAAHLQLRTARFDALNLIHACPALVAHVDGRTVLAPRVFDVVSVGDDAPSGFWSAWIQRRYKTHLRLVGERDVVGDRDLVEQVDARLDWRVDQRGRVVATVLADGDAEAAPARVAVAPGALGFLSWRDERWAAHTHHVDRAAGDVPCQRGVTLVTLPGLVRADTVELNILPRLDRLAPTPQTRTDFNADAASDPRQDGWSVREPNGSWTNAPVAHAVVPLPPAADSALQLELTGFAYNVLHKPLGFTVRADGVELGHAEFSVPASRRQVFPIPDALARRGGNLVIEIAADELRSPSDDGLGDPRRLGVFVQTIVVRSVRADAARPR</sequence>
<feature type="transmembrane region" description="Helical" evidence="2">
    <location>
        <begin position="403"/>
        <end position="421"/>
    </location>
</feature>
<keyword evidence="2" id="KW-0812">Transmembrane</keyword>
<feature type="transmembrane region" description="Helical" evidence="2">
    <location>
        <begin position="379"/>
        <end position="397"/>
    </location>
</feature>
<organism evidence="3 4">
    <name type="scientific">Roseiterribacter gracilis</name>
    <dbReference type="NCBI Taxonomy" id="2812848"/>
    <lineage>
        <taxon>Bacteria</taxon>
        <taxon>Pseudomonadati</taxon>
        <taxon>Pseudomonadota</taxon>
        <taxon>Alphaproteobacteria</taxon>
        <taxon>Rhodospirillales</taxon>
        <taxon>Roseiterribacteraceae</taxon>
        <taxon>Roseiterribacter</taxon>
    </lineage>
</organism>
<name>A0A8S8XD46_9PROT</name>
<dbReference type="RefSeq" id="WP_420244815.1">
    <property type="nucleotide sequence ID" value="NZ_BOPV01000001.1"/>
</dbReference>
<feature type="transmembrane region" description="Helical" evidence="2">
    <location>
        <begin position="313"/>
        <end position="331"/>
    </location>
</feature>
<comment type="caution">
    <text evidence="3">The sequence shown here is derived from an EMBL/GenBank/DDBJ whole genome shotgun (WGS) entry which is preliminary data.</text>
</comment>
<evidence type="ECO:0000313" key="3">
    <source>
        <dbReference type="EMBL" id="GIL41363.1"/>
    </source>
</evidence>
<evidence type="ECO:0000256" key="1">
    <source>
        <dbReference type="SAM" id="MobiDB-lite"/>
    </source>
</evidence>
<feature type="transmembrane region" description="Helical" evidence="2">
    <location>
        <begin position="258"/>
        <end position="277"/>
    </location>
</feature>
<reference evidence="3" key="1">
    <citation type="submission" date="2021-02" db="EMBL/GenBank/DDBJ databases">
        <title>Genome sequence of Rhodospirillales sp. strain TMPK1 isolated from soil.</title>
        <authorList>
            <person name="Nakai R."/>
            <person name="Kusada H."/>
            <person name="Tamaki H."/>
        </authorList>
    </citation>
    <scope>NUCLEOTIDE SEQUENCE</scope>
    <source>
        <strain evidence="3">TMPK1</strain>
    </source>
</reference>
<proteinExistence type="predicted"/>
<feature type="transmembrane region" description="Helical" evidence="2">
    <location>
        <begin position="337"/>
        <end position="358"/>
    </location>
</feature>
<evidence type="ECO:0000256" key="2">
    <source>
        <dbReference type="SAM" id="Phobius"/>
    </source>
</evidence>
<accession>A0A8S8XD46</accession>
<feature type="transmembrane region" description="Helical" evidence="2">
    <location>
        <begin position="90"/>
        <end position="111"/>
    </location>
</feature>
<gene>
    <name evidence="3" type="ORF">TMPK1_36000</name>
</gene>
<feature type="region of interest" description="Disordered" evidence="1">
    <location>
        <begin position="606"/>
        <end position="625"/>
    </location>
</feature>
<dbReference type="Proteomes" id="UP000681075">
    <property type="component" value="Unassembled WGS sequence"/>
</dbReference>
<dbReference type="EMBL" id="BOPV01000001">
    <property type="protein sequence ID" value="GIL41363.1"/>
    <property type="molecule type" value="Genomic_DNA"/>
</dbReference>
<feature type="transmembrane region" description="Helical" evidence="2">
    <location>
        <begin position="170"/>
        <end position="201"/>
    </location>
</feature>
<feature type="transmembrane region" description="Helical" evidence="2">
    <location>
        <begin position="147"/>
        <end position="164"/>
    </location>
</feature>